<dbReference type="Proteomes" id="UP000485058">
    <property type="component" value="Unassembled WGS sequence"/>
</dbReference>
<evidence type="ECO:0000313" key="2">
    <source>
        <dbReference type="Proteomes" id="UP000485058"/>
    </source>
</evidence>
<name>A0A6A0AL07_HAELA</name>
<comment type="caution">
    <text evidence="1">The sequence shown here is derived from an EMBL/GenBank/DDBJ whole genome shotgun (WGS) entry which is preliminary data.</text>
</comment>
<sequence>MATRAAVQLANAAALSKSAVSWARPAWSLDEAAWSTRCYAPAIIPVIPCFQGATGCSRALRQALGWHQAMWQLSSLQPDLQTEWRQLATAQPAGHPGSPGQPTCLFCLHKPAGWGRGWRGAMRRMSSGLWCLGPGWSAGAAGAGLNAGVLYADAGQADDGSTPA</sequence>
<protein>
    <submittedName>
        <fullName evidence="1">Uncharacterized protein</fullName>
    </submittedName>
</protein>
<dbReference type="AlphaFoldDB" id="A0A6A0AL07"/>
<gene>
    <name evidence="1" type="ORF">HaLaN_31979</name>
</gene>
<dbReference type="EMBL" id="BLLF01007018">
    <property type="protein sequence ID" value="GFH32714.1"/>
    <property type="molecule type" value="Genomic_DNA"/>
</dbReference>
<evidence type="ECO:0000313" key="1">
    <source>
        <dbReference type="EMBL" id="GFH32714.1"/>
    </source>
</evidence>
<reference evidence="1 2" key="1">
    <citation type="submission" date="2020-02" db="EMBL/GenBank/DDBJ databases">
        <title>Draft genome sequence of Haematococcus lacustris strain NIES-144.</title>
        <authorList>
            <person name="Morimoto D."/>
            <person name="Nakagawa S."/>
            <person name="Yoshida T."/>
            <person name="Sawayama S."/>
        </authorList>
    </citation>
    <scope>NUCLEOTIDE SEQUENCE [LARGE SCALE GENOMIC DNA]</scope>
    <source>
        <strain evidence="1 2">NIES-144</strain>
    </source>
</reference>
<keyword evidence="2" id="KW-1185">Reference proteome</keyword>
<proteinExistence type="predicted"/>
<accession>A0A6A0AL07</accession>
<organism evidence="1 2">
    <name type="scientific">Haematococcus lacustris</name>
    <name type="common">Green alga</name>
    <name type="synonym">Haematococcus pluvialis</name>
    <dbReference type="NCBI Taxonomy" id="44745"/>
    <lineage>
        <taxon>Eukaryota</taxon>
        <taxon>Viridiplantae</taxon>
        <taxon>Chlorophyta</taxon>
        <taxon>core chlorophytes</taxon>
        <taxon>Chlorophyceae</taxon>
        <taxon>CS clade</taxon>
        <taxon>Chlamydomonadales</taxon>
        <taxon>Haematococcaceae</taxon>
        <taxon>Haematococcus</taxon>
    </lineage>
</organism>